<dbReference type="EMBL" id="FQZH01000005">
    <property type="protein sequence ID" value="SHJ63408.1"/>
    <property type="molecule type" value="Genomic_DNA"/>
</dbReference>
<proteinExistence type="predicted"/>
<accession>A0A1M6KWR4</accession>
<dbReference type="SUPFAM" id="SSF55961">
    <property type="entry name" value="Bet v1-like"/>
    <property type="match status" value="1"/>
</dbReference>
<dbReference type="RefSeq" id="WP_262489146.1">
    <property type="nucleotide sequence ID" value="NZ_CP045292.1"/>
</dbReference>
<evidence type="ECO:0000313" key="2">
    <source>
        <dbReference type="Proteomes" id="UP000184232"/>
    </source>
</evidence>
<dbReference type="Proteomes" id="UP000184232">
    <property type="component" value="Unassembled WGS sequence"/>
</dbReference>
<organism evidence="1 2">
    <name type="scientific">Flavobacterium haoranii</name>
    <dbReference type="NCBI Taxonomy" id="683124"/>
    <lineage>
        <taxon>Bacteria</taxon>
        <taxon>Pseudomonadati</taxon>
        <taxon>Bacteroidota</taxon>
        <taxon>Flavobacteriia</taxon>
        <taxon>Flavobacteriales</taxon>
        <taxon>Flavobacteriaceae</taxon>
        <taxon>Flavobacterium</taxon>
    </lineage>
</organism>
<gene>
    <name evidence="1" type="ORF">SAMN05444337_2318</name>
</gene>
<dbReference type="AlphaFoldDB" id="A0A1M6KWR4"/>
<evidence type="ECO:0008006" key="3">
    <source>
        <dbReference type="Google" id="ProtNLM"/>
    </source>
</evidence>
<name>A0A1M6KWR4_9FLAO</name>
<reference evidence="2" key="1">
    <citation type="submission" date="2016-11" db="EMBL/GenBank/DDBJ databases">
        <authorList>
            <person name="Varghese N."/>
            <person name="Submissions S."/>
        </authorList>
    </citation>
    <scope>NUCLEOTIDE SEQUENCE [LARGE SCALE GENOMIC DNA]</scope>
    <source>
        <strain evidence="2">DSM 22807</strain>
    </source>
</reference>
<dbReference type="STRING" id="683124.SAMN05444337_2318"/>
<evidence type="ECO:0000313" key="1">
    <source>
        <dbReference type="EMBL" id="SHJ63408.1"/>
    </source>
</evidence>
<keyword evidence="2" id="KW-1185">Reference proteome</keyword>
<sequence length="44" mass="5013">MKQITFSTTINAPAEKVWTEFTSFNGKTLVSGNFEPEQTHSIYM</sequence>
<protein>
    <recommendedName>
        <fullName evidence="3">Activator of Hsp90 ATPase homolog 1-like protein</fullName>
    </recommendedName>
</protein>